<sequence length="557" mass="54656">MTDTVVVTTPDATPAVLQPTLTDAIAAALAYSLSAGESALASAASAATSASAGATAAAAASAALVALVGVANGIAGLDGLRFVPLAQIAGLTDAQISATAAISGSKINPVFLNPVAINSSGGAVLTVGNGSTGSATPTRLNFDASYSTVPGANPKLSLFGSAGDGFGVSASALDYMVAGGHAHNFYVNGSKVGSLAATGLSSVGVSVATPANSLSQAFASIQSLSGVLAGNPAFNANWLKLSSDTLDVGGGFVQGLLVEQHFGGAGTKGGRQTILSAAFLVAPTDASNTNRNYVSLSASIEAASGDGGSLGSEKGALFASNFVAIADAGATHLLDVTGSEVDIIMRAGSSSLYKWGWDVVSAVGDAVHGSLEDAAFNARCDQGAIGWMNAFQVSTAAGTAPTYGVSPGGTILYGGVTASVALRAGIDLSGVSSPWVQSAIVLPANNGGIWWGTGFQGGSIISVTAANGGGIIFDNDVTIFNFGASEPVKITPAGIQLQGSLVIVAGLTTFSASTTSYASINIPPGTAPTTPVNGNIWFDGSNFKAQVGGATKTFTLV</sequence>
<dbReference type="AlphaFoldDB" id="A0A8B6MD74"/>
<comment type="caution">
    <text evidence="1">The sequence shown here is derived from an EMBL/GenBank/DDBJ whole genome shotgun (WGS) entry which is preliminary data.</text>
</comment>
<evidence type="ECO:0000313" key="2">
    <source>
        <dbReference type="Proteomes" id="UP000485880"/>
    </source>
</evidence>
<keyword evidence="2" id="KW-1185">Reference proteome</keyword>
<dbReference type="Proteomes" id="UP000485880">
    <property type="component" value="Unassembled WGS sequence"/>
</dbReference>
<dbReference type="RefSeq" id="WP_174514040.1">
    <property type="nucleotide sequence ID" value="NZ_CABFMQ020000142.1"/>
</dbReference>
<organism evidence="1 2">
    <name type="scientific">Methylocella tundrae</name>
    <dbReference type="NCBI Taxonomy" id="227605"/>
    <lineage>
        <taxon>Bacteria</taxon>
        <taxon>Pseudomonadati</taxon>
        <taxon>Pseudomonadota</taxon>
        <taxon>Alphaproteobacteria</taxon>
        <taxon>Hyphomicrobiales</taxon>
        <taxon>Beijerinckiaceae</taxon>
        <taxon>Methylocella</taxon>
    </lineage>
</organism>
<evidence type="ECO:0000313" key="1">
    <source>
        <dbReference type="EMBL" id="VTZ52468.1"/>
    </source>
</evidence>
<protein>
    <submittedName>
        <fullName evidence="1">Uncharacterized protein</fullName>
    </submittedName>
</protein>
<dbReference type="EMBL" id="CABFMQ020000142">
    <property type="protein sequence ID" value="VTZ52468.1"/>
    <property type="molecule type" value="Genomic_DNA"/>
</dbReference>
<name>A0A8B6MD74_METTU</name>
<gene>
    <name evidence="1" type="ORF">MPC4_80139</name>
</gene>
<accession>A0A8B6MD74</accession>
<reference evidence="1 2" key="1">
    <citation type="submission" date="2019-05" db="EMBL/GenBank/DDBJ databases">
        <authorList>
            <person name="Farhan Ul Haque M."/>
        </authorList>
    </citation>
    <scope>NUCLEOTIDE SEQUENCE [LARGE SCALE GENOMIC DNA]</scope>
    <source>
        <strain evidence="1">2</strain>
    </source>
</reference>
<proteinExistence type="predicted"/>